<keyword evidence="7" id="KW-1185">Reference proteome</keyword>
<keyword evidence="2 5" id="KW-0057">Aromatic amino acid biosynthesis</keyword>
<dbReference type="CDD" id="cd00502">
    <property type="entry name" value="DHQase_I"/>
    <property type="match status" value="1"/>
</dbReference>
<comment type="catalytic activity">
    <reaction evidence="1 5">
        <text>3-dehydroquinate = 3-dehydroshikimate + H2O</text>
        <dbReference type="Rhea" id="RHEA:21096"/>
        <dbReference type="ChEBI" id="CHEBI:15377"/>
        <dbReference type="ChEBI" id="CHEBI:16630"/>
        <dbReference type="ChEBI" id="CHEBI:32364"/>
        <dbReference type="EC" id="4.2.1.10"/>
    </reaction>
</comment>
<dbReference type="UniPathway" id="UPA00053">
    <property type="reaction ID" value="UER00086"/>
</dbReference>
<comment type="caution">
    <text evidence="6">The sequence shown here is derived from an EMBL/GenBank/DDBJ whole genome shotgun (WGS) entry which is preliminary data.</text>
</comment>
<feature type="binding site" evidence="5">
    <location>
        <position position="238"/>
    </location>
    <ligand>
        <name>3-dehydroquinate</name>
        <dbReference type="ChEBI" id="CHEBI:32364"/>
    </ligand>
</feature>
<organism evidence="6 7">
    <name type="scientific">Salibacterium salarium</name>
    <dbReference type="NCBI Taxonomy" id="284579"/>
    <lineage>
        <taxon>Bacteria</taxon>
        <taxon>Bacillati</taxon>
        <taxon>Bacillota</taxon>
        <taxon>Bacilli</taxon>
        <taxon>Bacillales</taxon>
        <taxon>Bacillaceae</taxon>
    </lineage>
</organism>
<dbReference type="Pfam" id="PF01487">
    <property type="entry name" value="DHquinase_I"/>
    <property type="match status" value="1"/>
</dbReference>
<comment type="function">
    <text evidence="5">Involved in the third step of the chorismate pathway, which leads to the biosynthesis of aromatic amino acids. Catalyzes the cis-dehydration of 3-dehydroquinate (DHQ) and introduces the first double bond of the aromatic ring to yield 3-dehydroshikimate.</text>
</comment>
<dbReference type="InterPro" id="IPR013785">
    <property type="entry name" value="Aldolase_TIM"/>
</dbReference>
<dbReference type="HAMAP" id="MF_00214">
    <property type="entry name" value="AroD"/>
    <property type="match status" value="1"/>
</dbReference>
<dbReference type="Gene3D" id="3.20.20.70">
    <property type="entry name" value="Aldolase class I"/>
    <property type="match status" value="1"/>
</dbReference>
<dbReference type="AlphaFoldDB" id="A0A3R9QK37"/>
<dbReference type="GO" id="GO:0008652">
    <property type="term" value="P:amino acid biosynthetic process"/>
    <property type="evidence" value="ECO:0007669"/>
    <property type="project" value="UniProtKB-KW"/>
</dbReference>
<keyword evidence="4 5" id="KW-0704">Schiff base</keyword>
<feature type="active site" description="Proton donor/acceptor" evidence="5">
    <location>
        <position position="146"/>
    </location>
</feature>
<evidence type="ECO:0000256" key="5">
    <source>
        <dbReference type="HAMAP-Rule" id="MF_00214"/>
    </source>
</evidence>
<comment type="caution">
    <text evidence="5">Lacks conserved residue(s) required for the propagation of feature annotation.</text>
</comment>
<comment type="similarity">
    <text evidence="5">Belongs to the type-I 3-dehydroquinase family.</text>
</comment>
<dbReference type="OrthoDB" id="9813659at2"/>
<dbReference type="Proteomes" id="UP000275076">
    <property type="component" value="Unassembled WGS sequence"/>
</dbReference>
<sequence>MSTNSVKVRNITLEGGKPSVCSPLTGKNETELLEEVQAILDKKPDVIEWRADFFTDIADSDAVVQTASRLREKLEDIPILFTIRSVNEGGQDIGMDEPVKVELLKTICKTECIDLIDYEIGNDEKDIKELKQASQKHNVKLVLSFHNFTETPSEQDMLKKLQQAASYGADIGKLAVMPQMMSDVLAVLQVTQTANQELHIPIITMSMGTDGGLTRLVGWKFGSAMTFAVGSKSSAPGQIPIEVVRQLEGYLTYDN</sequence>
<dbReference type="PANTHER" id="PTHR43699">
    <property type="entry name" value="3-DEHYDROQUINATE DEHYDRATASE"/>
    <property type="match status" value="1"/>
</dbReference>
<dbReference type="EC" id="4.2.1.10" evidence="5"/>
<comment type="pathway">
    <text evidence="5">Metabolic intermediate biosynthesis; chorismate biosynthesis; chorismate from D-erythrose 4-phosphate and phosphoenolpyruvate: step 3/7.</text>
</comment>
<feature type="active site" description="Schiff-base intermediate with substrate" evidence="5">
    <location>
        <position position="173"/>
    </location>
</feature>
<feature type="binding site" evidence="5">
    <location>
        <position position="84"/>
    </location>
    <ligand>
        <name>3-dehydroquinate</name>
        <dbReference type="ChEBI" id="CHEBI:32364"/>
    </ligand>
</feature>
<protein>
    <recommendedName>
        <fullName evidence="5">3-dehydroquinate dehydratase</fullName>
        <shortName evidence="5">3-dehydroquinase</shortName>
        <ecNumber evidence="5">4.2.1.10</ecNumber>
    </recommendedName>
    <alternativeName>
        <fullName evidence="5">Type I DHQase</fullName>
    </alternativeName>
    <alternativeName>
        <fullName evidence="5">Type I dehydroquinase</fullName>
        <shortName evidence="5">DHQ1</shortName>
    </alternativeName>
</protein>
<accession>A0A3R9QK37</accession>
<feature type="binding site" evidence="5">
    <location>
        <begin position="48"/>
        <end position="50"/>
    </location>
    <ligand>
        <name>3-dehydroquinate</name>
        <dbReference type="ChEBI" id="CHEBI:32364"/>
    </ligand>
</feature>
<evidence type="ECO:0000256" key="1">
    <source>
        <dbReference type="ARBA" id="ARBA00001864"/>
    </source>
</evidence>
<evidence type="ECO:0000313" key="7">
    <source>
        <dbReference type="Proteomes" id="UP000275076"/>
    </source>
</evidence>
<dbReference type="RefSeq" id="WP_125557282.1">
    <property type="nucleotide sequence ID" value="NZ_RBVX01000017.1"/>
</dbReference>
<dbReference type="FunFam" id="3.20.20.70:FF:000047">
    <property type="entry name" value="3-dehydroquinate dehydratase"/>
    <property type="match status" value="1"/>
</dbReference>
<dbReference type="InterPro" id="IPR001381">
    <property type="entry name" value="DHquinase_I"/>
</dbReference>
<evidence type="ECO:0000256" key="3">
    <source>
        <dbReference type="ARBA" id="ARBA00023239"/>
    </source>
</evidence>
<feature type="binding site" evidence="5">
    <location>
        <position position="234"/>
    </location>
    <ligand>
        <name>3-dehydroquinate</name>
        <dbReference type="ChEBI" id="CHEBI:32364"/>
    </ligand>
</feature>
<dbReference type="GO" id="GO:0046279">
    <property type="term" value="P:3,4-dihydroxybenzoate biosynthetic process"/>
    <property type="evidence" value="ECO:0007669"/>
    <property type="project" value="UniProtKB-ARBA"/>
</dbReference>
<keyword evidence="3 5" id="KW-0456">Lyase</keyword>
<dbReference type="GO" id="GO:0003855">
    <property type="term" value="F:3-dehydroquinate dehydratase activity"/>
    <property type="evidence" value="ECO:0007669"/>
    <property type="project" value="UniProtKB-UniRule"/>
</dbReference>
<comment type="subunit">
    <text evidence="5">Homodimer.</text>
</comment>
<dbReference type="GO" id="GO:0009423">
    <property type="term" value="P:chorismate biosynthetic process"/>
    <property type="evidence" value="ECO:0007669"/>
    <property type="project" value="UniProtKB-UniRule"/>
</dbReference>
<feature type="binding site" evidence="5">
    <location>
        <position position="215"/>
    </location>
    <ligand>
        <name>3-dehydroquinate</name>
        <dbReference type="ChEBI" id="CHEBI:32364"/>
    </ligand>
</feature>
<evidence type="ECO:0000256" key="4">
    <source>
        <dbReference type="ARBA" id="ARBA00023270"/>
    </source>
</evidence>
<name>A0A3R9QK37_9BACI</name>
<dbReference type="GO" id="GO:0009073">
    <property type="term" value="P:aromatic amino acid family biosynthetic process"/>
    <property type="evidence" value="ECO:0007669"/>
    <property type="project" value="UniProtKB-KW"/>
</dbReference>
<dbReference type="PANTHER" id="PTHR43699:SF1">
    <property type="entry name" value="3-DEHYDROQUINATE DEHYDRATASE"/>
    <property type="match status" value="1"/>
</dbReference>
<dbReference type="EMBL" id="RBVX01000017">
    <property type="protein sequence ID" value="RSL32160.1"/>
    <property type="molecule type" value="Genomic_DNA"/>
</dbReference>
<dbReference type="NCBIfam" id="TIGR01093">
    <property type="entry name" value="aroD"/>
    <property type="match status" value="1"/>
</dbReference>
<keyword evidence="5" id="KW-0028">Amino-acid biosynthesis</keyword>
<proteinExistence type="inferred from homology"/>
<evidence type="ECO:0000256" key="2">
    <source>
        <dbReference type="ARBA" id="ARBA00023141"/>
    </source>
</evidence>
<reference evidence="6 7" key="1">
    <citation type="submission" date="2018-10" db="EMBL/GenBank/DDBJ databases">
        <title>Draft genome sequence of Bacillus salarius IM0101, isolated from a hypersaline soil in Inner Mongolia, China.</title>
        <authorList>
            <person name="Yamprayoonswat W."/>
            <person name="Boonvisut S."/>
            <person name="Jumpathong W."/>
            <person name="Sittihan S."/>
            <person name="Ruangsuj P."/>
            <person name="Wanthongcharoen S."/>
            <person name="Thongpramul N."/>
            <person name="Pimmason S."/>
            <person name="Yu B."/>
            <person name="Yasawong M."/>
        </authorList>
    </citation>
    <scope>NUCLEOTIDE SEQUENCE [LARGE SCALE GENOMIC DNA]</scope>
    <source>
        <strain evidence="6 7">IM0101</strain>
    </source>
</reference>
<dbReference type="InterPro" id="IPR050146">
    <property type="entry name" value="Type-I_3-dehydroquinase"/>
</dbReference>
<gene>
    <name evidence="5" type="primary">aroD</name>
    <name evidence="6" type="ORF">D7Z54_17190</name>
</gene>
<evidence type="ECO:0000313" key="6">
    <source>
        <dbReference type="EMBL" id="RSL32160.1"/>
    </source>
</evidence>
<dbReference type="SUPFAM" id="SSF51569">
    <property type="entry name" value="Aldolase"/>
    <property type="match status" value="1"/>
</dbReference>